<dbReference type="Pfam" id="PF08281">
    <property type="entry name" value="Sigma70_r4_2"/>
    <property type="match status" value="1"/>
</dbReference>
<dbReference type="InterPro" id="IPR007627">
    <property type="entry name" value="RNA_pol_sigma70_r2"/>
</dbReference>
<dbReference type="Gene3D" id="1.10.1740.10">
    <property type="match status" value="1"/>
</dbReference>
<dbReference type="PANTHER" id="PTHR43133:SF52">
    <property type="entry name" value="ECF RNA POLYMERASE SIGMA FACTOR SIGL"/>
    <property type="match status" value="1"/>
</dbReference>
<gene>
    <name evidence="8" type="ORF">MMF94_40105</name>
</gene>
<dbReference type="Gene3D" id="1.10.10.10">
    <property type="entry name" value="Winged helix-like DNA-binding domain superfamily/Winged helix DNA-binding domain"/>
    <property type="match status" value="1"/>
</dbReference>
<dbReference type="RefSeq" id="WP_241042732.1">
    <property type="nucleotide sequence ID" value="NZ_BAAAJF010000079.1"/>
</dbReference>
<feature type="domain" description="RNA polymerase sigma-70 region 2" evidence="6">
    <location>
        <begin position="13"/>
        <end position="80"/>
    </location>
</feature>
<dbReference type="InterPro" id="IPR036388">
    <property type="entry name" value="WH-like_DNA-bd_sf"/>
</dbReference>
<dbReference type="InterPro" id="IPR013324">
    <property type="entry name" value="RNA_pol_sigma_r3/r4-like"/>
</dbReference>
<evidence type="ECO:0000256" key="1">
    <source>
        <dbReference type="ARBA" id="ARBA00010641"/>
    </source>
</evidence>
<dbReference type="EMBL" id="JAKXMK010000052">
    <property type="protein sequence ID" value="MCH6171925.1"/>
    <property type="molecule type" value="Genomic_DNA"/>
</dbReference>
<evidence type="ECO:0000256" key="2">
    <source>
        <dbReference type="ARBA" id="ARBA00023015"/>
    </source>
</evidence>
<keyword evidence="3" id="KW-0731">Sigma factor</keyword>
<evidence type="ECO:0000313" key="9">
    <source>
        <dbReference type="Proteomes" id="UP001299970"/>
    </source>
</evidence>
<sequence>MDEHDSEVFVRSLYEQAAPALYAFIYRFTRDRALAEDVLQEVFVRAWRRAGHLEPRSDALRRWLFAATRNHLIDVWRARTKLSVTTYCEQVAAAPHVVDDVDRIVQRRVLTDAIDELTPKHRDVLMERYFQCRSIAETARRLGVSSGTVKSRTYHALRALRVLLDEGGIATR</sequence>
<organism evidence="8 9">
    <name type="scientific">Pseudonocardia alaniniphila</name>
    <dbReference type="NCBI Taxonomy" id="75291"/>
    <lineage>
        <taxon>Bacteria</taxon>
        <taxon>Bacillati</taxon>
        <taxon>Actinomycetota</taxon>
        <taxon>Actinomycetes</taxon>
        <taxon>Pseudonocardiales</taxon>
        <taxon>Pseudonocardiaceae</taxon>
        <taxon>Pseudonocardia</taxon>
    </lineage>
</organism>
<evidence type="ECO:0000259" key="6">
    <source>
        <dbReference type="Pfam" id="PF04542"/>
    </source>
</evidence>
<dbReference type="SUPFAM" id="SSF88659">
    <property type="entry name" value="Sigma3 and sigma4 domains of RNA polymerase sigma factors"/>
    <property type="match status" value="1"/>
</dbReference>
<keyword evidence="5" id="KW-0804">Transcription</keyword>
<name>A0ABS9TTQ4_9PSEU</name>
<keyword evidence="9" id="KW-1185">Reference proteome</keyword>
<comment type="similarity">
    <text evidence="1">Belongs to the sigma-70 factor family. ECF subfamily.</text>
</comment>
<dbReference type="InterPro" id="IPR013249">
    <property type="entry name" value="RNA_pol_sigma70_r4_t2"/>
</dbReference>
<dbReference type="NCBIfam" id="TIGR02937">
    <property type="entry name" value="sigma70-ECF"/>
    <property type="match status" value="1"/>
</dbReference>
<evidence type="ECO:0000256" key="3">
    <source>
        <dbReference type="ARBA" id="ARBA00023082"/>
    </source>
</evidence>
<dbReference type="InterPro" id="IPR039425">
    <property type="entry name" value="RNA_pol_sigma-70-like"/>
</dbReference>
<dbReference type="SUPFAM" id="SSF88946">
    <property type="entry name" value="Sigma2 domain of RNA polymerase sigma factors"/>
    <property type="match status" value="1"/>
</dbReference>
<keyword evidence="2" id="KW-0805">Transcription regulation</keyword>
<dbReference type="InterPro" id="IPR013325">
    <property type="entry name" value="RNA_pol_sigma_r2"/>
</dbReference>
<comment type="caution">
    <text evidence="8">The sequence shown here is derived from an EMBL/GenBank/DDBJ whole genome shotgun (WGS) entry which is preliminary data.</text>
</comment>
<accession>A0ABS9TTQ4</accession>
<evidence type="ECO:0000256" key="4">
    <source>
        <dbReference type="ARBA" id="ARBA00023125"/>
    </source>
</evidence>
<evidence type="ECO:0000259" key="7">
    <source>
        <dbReference type="Pfam" id="PF08281"/>
    </source>
</evidence>
<dbReference type="Pfam" id="PF04542">
    <property type="entry name" value="Sigma70_r2"/>
    <property type="match status" value="1"/>
</dbReference>
<dbReference type="InterPro" id="IPR014284">
    <property type="entry name" value="RNA_pol_sigma-70_dom"/>
</dbReference>
<feature type="domain" description="RNA polymerase sigma factor 70 region 4 type 2" evidence="7">
    <location>
        <begin position="108"/>
        <end position="160"/>
    </location>
</feature>
<dbReference type="PANTHER" id="PTHR43133">
    <property type="entry name" value="RNA POLYMERASE ECF-TYPE SIGMA FACTO"/>
    <property type="match status" value="1"/>
</dbReference>
<evidence type="ECO:0000313" key="8">
    <source>
        <dbReference type="EMBL" id="MCH6171925.1"/>
    </source>
</evidence>
<dbReference type="Proteomes" id="UP001299970">
    <property type="component" value="Unassembled WGS sequence"/>
</dbReference>
<reference evidence="8 9" key="1">
    <citation type="submission" date="2022-03" db="EMBL/GenBank/DDBJ databases">
        <title>Pseudonocardia alaer sp. nov., a novel actinomycete isolated from reed forest soil.</title>
        <authorList>
            <person name="Wang L."/>
        </authorList>
    </citation>
    <scope>NUCLEOTIDE SEQUENCE [LARGE SCALE GENOMIC DNA]</scope>
    <source>
        <strain evidence="8 9">Y-16303</strain>
    </source>
</reference>
<dbReference type="CDD" id="cd06171">
    <property type="entry name" value="Sigma70_r4"/>
    <property type="match status" value="1"/>
</dbReference>
<keyword evidence="4" id="KW-0238">DNA-binding</keyword>
<protein>
    <submittedName>
        <fullName evidence="8">Sigma-70 family RNA polymerase sigma factor</fullName>
    </submittedName>
</protein>
<proteinExistence type="inferred from homology"/>
<evidence type="ECO:0000256" key="5">
    <source>
        <dbReference type="ARBA" id="ARBA00023163"/>
    </source>
</evidence>